<evidence type="ECO:0000313" key="2">
    <source>
        <dbReference type="Proteomes" id="UP000824107"/>
    </source>
</evidence>
<sequence length="210" mass="24595">MSEIQQEYYKQLQKQLKIMCSATIHALIDTYMLMFPEAYKHENKNTFMFRYTFYAFQQRAMLSVRKLIEPSGKNKTTIDSIVKLATKPDFSFLSEQEKTALKADYDVLFNSEETKRIKEFRDALCHNLLDGDKAMYYYNDFMFIVSGSIHILEQLYLIVMSSLPTFFTEARNIAEYLAANYWKALDTAAKNSNNNHDINAKLQKLLDGEF</sequence>
<dbReference type="AlphaFoldDB" id="A0A9D1SB41"/>
<dbReference type="EMBL" id="DVNC01000037">
    <property type="protein sequence ID" value="HIU53586.1"/>
    <property type="molecule type" value="Genomic_DNA"/>
</dbReference>
<organism evidence="1 2">
    <name type="scientific">Candidatus Scatocola faecipullorum</name>
    <dbReference type="NCBI Taxonomy" id="2840917"/>
    <lineage>
        <taxon>Bacteria</taxon>
        <taxon>Pseudomonadati</taxon>
        <taxon>Pseudomonadota</taxon>
        <taxon>Alphaproteobacteria</taxon>
        <taxon>Rhodospirillales</taxon>
        <taxon>Rhodospirillaceae</taxon>
        <taxon>Rhodospirillaceae incertae sedis</taxon>
        <taxon>Candidatus Scatocola</taxon>
    </lineage>
</organism>
<reference evidence="1" key="2">
    <citation type="journal article" date="2021" name="PeerJ">
        <title>Extensive microbial diversity within the chicken gut microbiome revealed by metagenomics and culture.</title>
        <authorList>
            <person name="Gilroy R."/>
            <person name="Ravi A."/>
            <person name="Getino M."/>
            <person name="Pursley I."/>
            <person name="Horton D.L."/>
            <person name="Alikhan N.F."/>
            <person name="Baker D."/>
            <person name="Gharbi K."/>
            <person name="Hall N."/>
            <person name="Watson M."/>
            <person name="Adriaenssens E.M."/>
            <person name="Foster-Nyarko E."/>
            <person name="Jarju S."/>
            <person name="Secka A."/>
            <person name="Antonio M."/>
            <person name="Oren A."/>
            <person name="Chaudhuri R.R."/>
            <person name="La Ragione R."/>
            <person name="Hildebrand F."/>
            <person name="Pallen M.J."/>
        </authorList>
    </citation>
    <scope>NUCLEOTIDE SEQUENCE</scope>
    <source>
        <strain evidence="1">ChiW3-316</strain>
    </source>
</reference>
<protein>
    <submittedName>
        <fullName evidence="1">Uncharacterized protein</fullName>
    </submittedName>
</protein>
<gene>
    <name evidence="1" type="ORF">IAD20_05845</name>
</gene>
<evidence type="ECO:0000313" key="1">
    <source>
        <dbReference type="EMBL" id="HIU53586.1"/>
    </source>
</evidence>
<accession>A0A9D1SB41</accession>
<name>A0A9D1SB41_9PROT</name>
<comment type="caution">
    <text evidence="1">The sequence shown here is derived from an EMBL/GenBank/DDBJ whole genome shotgun (WGS) entry which is preliminary data.</text>
</comment>
<proteinExistence type="predicted"/>
<reference evidence="1" key="1">
    <citation type="submission" date="2020-10" db="EMBL/GenBank/DDBJ databases">
        <authorList>
            <person name="Gilroy R."/>
        </authorList>
    </citation>
    <scope>NUCLEOTIDE SEQUENCE</scope>
    <source>
        <strain evidence="1">ChiW3-316</strain>
    </source>
</reference>
<dbReference type="Proteomes" id="UP000824107">
    <property type="component" value="Unassembled WGS sequence"/>
</dbReference>